<evidence type="ECO:0000256" key="9">
    <source>
        <dbReference type="ARBA" id="ARBA00061210"/>
    </source>
</evidence>
<dbReference type="EnsemblBacteria" id="ABF43481">
    <property type="protein sequence ID" value="ABF43481"/>
    <property type="gene ID" value="Acid345_4481"/>
</dbReference>
<name>Q1II19_KORVE</name>
<proteinExistence type="inferred from homology"/>
<keyword evidence="15" id="KW-1185">Reference proteome</keyword>
<evidence type="ECO:0000256" key="6">
    <source>
        <dbReference type="ARBA" id="ARBA00022691"/>
    </source>
</evidence>
<protein>
    <recommendedName>
        <fullName evidence="11 13">S-adenosylmethionine:tRNA ribosyltransferase-isomerase</fullName>
        <ecNumber evidence="10 13">2.4.99.17</ecNumber>
    </recommendedName>
    <alternativeName>
        <fullName evidence="12 13">Queuosine biosynthesis protein QueA</fullName>
    </alternativeName>
</protein>
<dbReference type="KEGG" id="aba:Acid345_4481"/>
<keyword evidence="7 13" id="KW-0671">Queuosine biosynthesis</keyword>
<evidence type="ECO:0000256" key="5">
    <source>
        <dbReference type="ARBA" id="ARBA00022679"/>
    </source>
</evidence>
<dbReference type="InterPro" id="IPR036100">
    <property type="entry name" value="QueA_sf"/>
</dbReference>
<reference evidence="14 15" key="1">
    <citation type="journal article" date="2009" name="Appl. Environ. Microbiol.">
        <title>Three genomes from the phylum Acidobacteria provide insight into the lifestyles of these microorganisms in soils.</title>
        <authorList>
            <person name="Ward N.L."/>
            <person name="Challacombe J.F."/>
            <person name="Janssen P.H."/>
            <person name="Henrissat B."/>
            <person name="Coutinho P.M."/>
            <person name="Wu M."/>
            <person name="Xie G."/>
            <person name="Haft D.H."/>
            <person name="Sait M."/>
            <person name="Badger J."/>
            <person name="Barabote R.D."/>
            <person name="Bradley B."/>
            <person name="Brettin T.S."/>
            <person name="Brinkac L.M."/>
            <person name="Bruce D."/>
            <person name="Creasy T."/>
            <person name="Daugherty S.C."/>
            <person name="Davidsen T.M."/>
            <person name="DeBoy R.T."/>
            <person name="Detter J.C."/>
            <person name="Dodson R.J."/>
            <person name="Durkin A.S."/>
            <person name="Ganapathy A."/>
            <person name="Gwinn-Giglio M."/>
            <person name="Han C.S."/>
            <person name="Khouri H."/>
            <person name="Kiss H."/>
            <person name="Kothari S.P."/>
            <person name="Madupu R."/>
            <person name="Nelson K.E."/>
            <person name="Nelson W.C."/>
            <person name="Paulsen I."/>
            <person name="Penn K."/>
            <person name="Ren Q."/>
            <person name="Rosovitz M.J."/>
            <person name="Selengut J.D."/>
            <person name="Shrivastava S."/>
            <person name="Sullivan S.A."/>
            <person name="Tapia R."/>
            <person name="Thompson L.S."/>
            <person name="Watkins K.L."/>
            <person name="Yang Q."/>
            <person name="Yu C."/>
            <person name="Zafar N."/>
            <person name="Zhou L."/>
            <person name="Kuske C.R."/>
        </authorList>
    </citation>
    <scope>NUCLEOTIDE SEQUENCE [LARGE SCALE GENOMIC DNA]</scope>
    <source>
        <strain evidence="14 15">Ellin345</strain>
    </source>
</reference>
<dbReference type="Gene3D" id="3.40.1780.10">
    <property type="entry name" value="QueA-like"/>
    <property type="match status" value="1"/>
</dbReference>
<dbReference type="GO" id="GO:0008616">
    <property type="term" value="P:tRNA queuosine(34) biosynthetic process"/>
    <property type="evidence" value="ECO:0007669"/>
    <property type="project" value="UniProtKB-UniRule"/>
</dbReference>
<dbReference type="InterPro" id="IPR042119">
    <property type="entry name" value="QueA_dom2"/>
</dbReference>
<evidence type="ECO:0000256" key="13">
    <source>
        <dbReference type="HAMAP-Rule" id="MF_00113"/>
    </source>
</evidence>
<keyword evidence="4 13" id="KW-0963">Cytoplasm</keyword>
<dbReference type="Gene3D" id="2.40.10.240">
    <property type="entry name" value="QueA-like"/>
    <property type="match status" value="1"/>
</dbReference>
<dbReference type="STRING" id="204669.Acid345_4481"/>
<comment type="subunit">
    <text evidence="3 13">Monomer.</text>
</comment>
<accession>Q1II19</accession>
<dbReference type="Pfam" id="PF02547">
    <property type="entry name" value="Queuosine_synth"/>
    <property type="match status" value="1"/>
</dbReference>
<keyword evidence="6 13" id="KW-0949">S-adenosyl-L-methionine</keyword>
<evidence type="ECO:0000256" key="12">
    <source>
        <dbReference type="ARBA" id="ARBA00076160"/>
    </source>
</evidence>
<dbReference type="InterPro" id="IPR042118">
    <property type="entry name" value="QueA_dom1"/>
</dbReference>
<evidence type="ECO:0000256" key="1">
    <source>
        <dbReference type="ARBA" id="ARBA00004496"/>
    </source>
</evidence>
<evidence type="ECO:0000256" key="7">
    <source>
        <dbReference type="ARBA" id="ARBA00022785"/>
    </source>
</evidence>
<evidence type="ECO:0000256" key="8">
    <source>
        <dbReference type="ARBA" id="ARBA00052751"/>
    </source>
</evidence>
<comment type="pathway">
    <text evidence="2 13">tRNA modification; tRNA-queuosine biosynthesis.</text>
</comment>
<dbReference type="Proteomes" id="UP000002432">
    <property type="component" value="Chromosome"/>
</dbReference>
<dbReference type="FunFam" id="3.40.1780.10:FF:000001">
    <property type="entry name" value="S-adenosylmethionine:tRNA ribosyltransferase-isomerase"/>
    <property type="match status" value="1"/>
</dbReference>
<dbReference type="eggNOG" id="COG0809">
    <property type="taxonomic scope" value="Bacteria"/>
</dbReference>
<dbReference type="PANTHER" id="PTHR30307">
    <property type="entry name" value="S-ADENOSYLMETHIONINE:TRNA RIBOSYLTRANSFERASE-ISOMERASE"/>
    <property type="match status" value="1"/>
</dbReference>
<dbReference type="AlphaFoldDB" id="Q1II19"/>
<evidence type="ECO:0000256" key="3">
    <source>
        <dbReference type="ARBA" id="ARBA00011245"/>
    </source>
</evidence>
<dbReference type="NCBIfam" id="NF001140">
    <property type="entry name" value="PRK00147.1"/>
    <property type="match status" value="1"/>
</dbReference>
<dbReference type="HAMAP" id="MF_00113">
    <property type="entry name" value="QueA"/>
    <property type="match status" value="1"/>
</dbReference>
<dbReference type="NCBIfam" id="TIGR00113">
    <property type="entry name" value="queA"/>
    <property type="match status" value="1"/>
</dbReference>
<evidence type="ECO:0000256" key="10">
    <source>
        <dbReference type="ARBA" id="ARBA00066503"/>
    </source>
</evidence>
<dbReference type="GO" id="GO:0005737">
    <property type="term" value="C:cytoplasm"/>
    <property type="evidence" value="ECO:0007669"/>
    <property type="project" value="UniProtKB-SubCell"/>
</dbReference>
<gene>
    <name evidence="13" type="primary">queA</name>
    <name evidence="14" type="ordered locus">Acid345_4481</name>
</gene>
<evidence type="ECO:0000313" key="14">
    <source>
        <dbReference type="EMBL" id="ABF43481.1"/>
    </source>
</evidence>
<evidence type="ECO:0000313" key="15">
    <source>
        <dbReference type="Proteomes" id="UP000002432"/>
    </source>
</evidence>
<dbReference type="UniPathway" id="UPA00392"/>
<comment type="similarity">
    <text evidence="9 13">Belongs to the QueA family.</text>
</comment>
<organism evidence="14 15">
    <name type="scientific">Koribacter versatilis (strain Ellin345)</name>
    <dbReference type="NCBI Taxonomy" id="204669"/>
    <lineage>
        <taxon>Bacteria</taxon>
        <taxon>Pseudomonadati</taxon>
        <taxon>Acidobacteriota</taxon>
        <taxon>Terriglobia</taxon>
        <taxon>Terriglobales</taxon>
        <taxon>Candidatus Korobacteraceae</taxon>
        <taxon>Candidatus Korobacter</taxon>
    </lineage>
</organism>
<comment type="catalytic activity">
    <reaction evidence="8 13">
        <text>7-aminomethyl-7-carbaguanosine(34) in tRNA + S-adenosyl-L-methionine = epoxyqueuosine(34) in tRNA + adenine + L-methionine + 2 H(+)</text>
        <dbReference type="Rhea" id="RHEA:32155"/>
        <dbReference type="Rhea" id="RHEA-COMP:10342"/>
        <dbReference type="Rhea" id="RHEA-COMP:18582"/>
        <dbReference type="ChEBI" id="CHEBI:15378"/>
        <dbReference type="ChEBI" id="CHEBI:16708"/>
        <dbReference type="ChEBI" id="CHEBI:57844"/>
        <dbReference type="ChEBI" id="CHEBI:59789"/>
        <dbReference type="ChEBI" id="CHEBI:82833"/>
        <dbReference type="ChEBI" id="CHEBI:194443"/>
        <dbReference type="EC" id="2.4.99.17"/>
    </reaction>
</comment>
<dbReference type="SUPFAM" id="SSF111337">
    <property type="entry name" value="QueA-like"/>
    <property type="match status" value="1"/>
</dbReference>
<dbReference type="HOGENOM" id="CLU_039110_1_1_0"/>
<dbReference type="EC" id="2.4.99.17" evidence="10 13"/>
<dbReference type="GO" id="GO:0051075">
    <property type="term" value="F:S-adenosylmethionine:tRNA ribosyltransferase-isomerase activity"/>
    <property type="evidence" value="ECO:0007669"/>
    <property type="project" value="UniProtKB-EC"/>
</dbReference>
<evidence type="ECO:0000256" key="11">
    <source>
        <dbReference type="ARBA" id="ARBA00069325"/>
    </source>
</evidence>
<dbReference type="InterPro" id="IPR003699">
    <property type="entry name" value="QueA"/>
</dbReference>
<evidence type="ECO:0000256" key="4">
    <source>
        <dbReference type="ARBA" id="ARBA00022490"/>
    </source>
</evidence>
<comment type="subcellular location">
    <subcellularLocation>
        <location evidence="1 13">Cytoplasm</location>
    </subcellularLocation>
</comment>
<comment type="function">
    <text evidence="13">Transfers and isomerizes the ribose moiety from AdoMet to the 7-aminomethyl group of 7-deazaguanine (preQ1-tRNA) to give epoxyqueuosine (oQ-tRNA).</text>
</comment>
<evidence type="ECO:0000256" key="2">
    <source>
        <dbReference type="ARBA" id="ARBA00004691"/>
    </source>
</evidence>
<keyword evidence="5 13" id="KW-0808">Transferase</keyword>
<dbReference type="PANTHER" id="PTHR30307:SF0">
    <property type="entry name" value="S-ADENOSYLMETHIONINE:TRNA RIBOSYLTRANSFERASE-ISOMERASE"/>
    <property type="match status" value="1"/>
</dbReference>
<dbReference type="EMBL" id="CP000360">
    <property type="protein sequence ID" value="ABF43481.1"/>
    <property type="molecule type" value="Genomic_DNA"/>
</dbReference>
<sequence length="366" mass="41350">MPVLVSDFDYLLPPELIAQHPLADRSATRMMHVRRYGGPEIDNLQFRSFPDLLSPDDLVVFNNTRVLPARLFGRRSGSRAQTLSPQNPASREFLTGRVEVLLTRQIQADPPVWQALVRPGRKLGVGEKIFFGEDAEHPELTAEILERGEFGERTLRFTGDFWGTVNRIGHIPLPPYIDRPDTAEDREQYQTIFARELGSVAAPTAGLHFTREILDRIAARGIETAELTLHVGLGTFQPLRHENVEENHLHLERYSISADAAEKLNRARREGRRIVAVGTTIVRTLEFAAQQSKEFGEQSGDANIFIYPGYEFRVVGGMLTNFHLPKSSLLMLVSAFAGTSRALRAYNHAVAERYRFFSYGDCMFIE</sequence>